<keyword evidence="3 5" id="KW-0238">DNA-binding</keyword>
<dbReference type="Gene3D" id="1.10.3300.10">
    <property type="entry name" value="Jann2411-like domain"/>
    <property type="match status" value="1"/>
</dbReference>
<dbReference type="InterPro" id="IPR010852">
    <property type="entry name" value="ABATE"/>
</dbReference>
<comment type="similarity">
    <text evidence="1">Belongs to the AfsR/DnrI/RedD regulatory family.</text>
</comment>
<evidence type="ECO:0000256" key="4">
    <source>
        <dbReference type="ARBA" id="ARBA00023163"/>
    </source>
</evidence>
<evidence type="ECO:0000256" key="3">
    <source>
        <dbReference type="ARBA" id="ARBA00023125"/>
    </source>
</evidence>
<dbReference type="EMBL" id="BOMI01000121">
    <property type="protein sequence ID" value="GID77494.1"/>
    <property type="molecule type" value="Genomic_DNA"/>
</dbReference>
<dbReference type="SUPFAM" id="SSF46894">
    <property type="entry name" value="C-terminal effector domain of the bipartite response regulators"/>
    <property type="match status" value="1"/>
</dbReference>
<keyword evidence="4" id="KW-0804">Transcription</keyword>
<dbReference type="PROSITE" id="PS51755">
    <property type="entry name" value="OMPR_PHOB"/>
    <property type="match status" value="1"/>
</dbReference>
<comment type="caution">
    <text evidence="7">The sequence shown here is derived from an EMBL/GenBank/DDBJ whole genome shotgun (WGS) entry which is preliminary data.</text>
</comment>
<dbReference type="InterPro" id="IPR021005">
    <property type="entry name" value="Znf_CGNR"/>
</dbReference>
<name>A0ABQ3YBW5_9ACTN</name>
<feature type="domain" description="OmpR/PhoB-type" evidence="6">
    <location>
        <begin position="1"/>
        <end position="92"/>
    </location>
</feature>
<dbReference type="InterPro" id="IPR011990">
    <property type="entry name" value="TPR-like_helical_dom_sf"/>
</dbReference>
<dbReference type="RefSeq" id="WP_203771529.1">
    <property type="nucleotide sequence ID" value="NZ_BAAABO010000002.1"/>
</dbReference>
<evidence type="ECO:0000259" key="6">
    <source>
        <dbReference type="PROSITE" id="PS51755"/>
    </source>
</evidence>
<dbReference type="SUPFAM" id="SSF48452">
    <property type="entry name" value="TPR-like"/>
    <property type="match status" value="1"/>
</dbReference>
<dbReference type="Pfam" id="PF07336">
    <property type="entry name" value="ABATE"/>
    <property type="match status" value="1"/>
</dbReference>
<evidence type="ECO:0000256" key="1">
    <source>
        <dbReference type="ARBA" id="ARBA00005820"/>
    </source>
</evidence>
<dbReference type="Pfam" id="PF11706">
    <property type="entry name" value="zf-CGNR"/>
    <property type="match status" value="1"/>
</dbReference>
<keyword evidence="2" id="KW-0805">Transcription regulation</keyword>
<feature type="DNA-binding region" description="OmpR/PhoB-type" evidence="5">
    <location>
        <begin position="1"/>
        <end position="92"/>
    </location>
</feature>
<evidence type="ECO:0000313" key="7">
    <source>
        <dbReference type="EMBL" id="GID77494.1"/>
    </source>
</evidence>
<protein>
    <recommendedName>
        <fullName evidence="6">OmpR/PhoB-type domain-containing protein</fullName>
    </recommendedName>
</protein>
<dbReference type="Pfam" id="PF00486">
    <property type="entry name" value="Trans_reg_C"/>
    <property type="match status" value="1"/>
</dbReference>
<dbReference type="SMART" id="SM00862">
    <property type="entry name" value="Trans_reg_C"/>
    <property type="match status" value="1"/>
</dbReference>
<accession>A0ABQ3YBW5</accession>
<dbReference type="Gene3D" id="1.25.40.10">
    <property type="entry name" value="Tetratricopeptide repeat domain"/>
    <property type="match status" value="1"/>
</dbReference>
<dbReference type="InterPro" id="IPR016032">
    <property type="entry name" value="Sig_transdc_resp-reg_C-effctor"/>
</dbReference>
<reference evidence="7 8" key="1">
    <citation type="submission" date="2021-01" db="EMBL/GenBank/DDBJ databases">
        <title>Whole genome shotgun sequence of Actinoplanes deccanensis NBRC 13994.</title>
        <authorList>
            <person name="Komaki H."/>
            <person name="Tamura T."/>
        </authorList>
    </citation>
    <scope>NUCLEOTIDE SEQUENCE [LARGE SCALE GENOMIC DNA]</scope>
    <source>
        <strain evidence="7 8">NBRC 13994</strain>
    </source>
</reference>
<dbReference type="InterPro" id="IPR001867">
    <property type="entry name" value="OmpR/PhoB-type_DNA-bd"/>
</dbReference>
<dbReference type="CDD" id="cd15831">
    <property type="entry name" value="BTAD"/>
    <property type="match status" value="1"/>
</dbReference>
<keyword evidence="8" id="KW-1185">Reference proteome</keyword>
<dbReference type="PANTHER" id="PTHR35807:SF1">
    <property type="entry name" value="TRANSCRIPTIONAL REGULATOR REDD"/>
    <property type="match status" value="1"/>
</dbReference>
<evidence type="ECO:0000256" key="5">
    <source>
        <dbReference type="PROSITE-ProRule" id="PRU01091"/>
    </source>
</evidence>
<sequence length="440" mass="48313">MEFRLLGAFEASVRGHPIAVGRRRQERCLLGILLLARGRVVTPERLADLLWSGEPPAAARSAVQTYIGRLRRALADHGLTIETRHDGYRVDIAGHLLDVDDFAERSRVAAEGTDAAERVRLWDEALALWRGPLLADVADDRLRERLGAHLRRDWLRATESRAGDLLAMGRHERVVSALEAVVEHHPTEERLVAQLMTALHRQGRTAEALHRYDLTAKALRADLDVPPSESLRDLRARIARRDPRLERPPAPAYAVRVREEWLPWNVGGHPALEFCNTYAGWGGPPHSAGEWLGSYPALAAWSEQVGLVDATTVSALLRLARRGPRAATAVLSEAKNLRSLLYAVLTEPRSERAFAAVAAYAQAAARASVLTQDAAGLARWELSPTAGLKIPLHAAANAAAGLLADPRRFTVCACPAPNCGWLFLDETGRRRFCSIATCAR</sequence>
<proteinExistence type="inferred from homology"/>
<dbReference type="InterPro" id="IPR036388">
    <property type="entry name" value="WH-like_DNA-bd_sf"/>
</dbReference>
<gene>
    <name evidence="7" type="ORF">Ade02nite_61350</name>
</gene>
<dbReference type="PANTHER" id="PTHR35807">
    <property type="entry name" value="TRANSCRIPTIONAL REGULATOR REDD-RELATED"/>
    <property type="match status" value="1"/>
</dbReference>
<evidence type="ECO:0000256" key="2">
    <source>
        <dbReference type="ARBA" id="ARBA00023015"/>
    </source>
</evidence>
<organism evidence="7 8">
    <name type="scientific">Paractinoplanes deccanensis</name>
    <dbReference type="NCBI Taxonomy" id="113561"/>
    <lineage>
        <taxon>Bacteria</taxon>
        <taxon>Bacillati</taxon>
        <taxon>Actinomycetota</taxon>
        <taxon>Actinomycetes</taxon>
        <taxon>Micromonosporales</taxon>
        <taxon>Micromonosporaceae</taxon>
        <taxon>Paractinoplanes</taxon>
    </lineage>
</organism>
<dbReference type="InterPro" id="IPR005158">
    <property type="entry name" value="BTAD"/>
</dbReference>
<dbReference type="Proteomes" id="UP000609879">
    <property type="component" value="Unassembled WGS sequence"/>
</dbReference>
<dbReference type="SUPFAM" id="SSF160904">
    <property type="entry name" value="Jann2411-like"/>
    <property type="match status" value="1"/>
</dbReference>
<dbReference type="InterPro" id="IPR023286">
    <property type="entry name" value="ABATE_dom_sf"/>
</dbReference>
<dbReference type="InterPro" id="IPR051677">
    <property type="entry name" value="AfsR-DnrI-RedD_regulator"/>
</dbReference>
<dbReference type="SMART" id="SM01043">
    <property type="entry name" value="BTAD"/>
    <property type="match status" value="1"/>
</dbReference>
<evidence type="ECO:0000313" key="8">
    <source>
        <dbReference type="Proteomes" id="UP000609879"/>
    </source>
</evidence>
<dbReference type="Gene3D" id="1.10.10.10">
    <property type="entry name" value="Winged helix-like DNA-binding domain superfamily/Winged helix DNA-binding domain"/>
    <property type="match status" value="1"/>
</dbReference>
<dbReference type="Pfam" id="PF03704">
    <property type="entry name" value="BTAD"/>
    <property type="match status" value="1"/>
</dbReference>